<comment type="caution">
    <text evidence="2">The sequence shown here is derived from an EMBL/GenBank/DDBJ whole genome shotgun (WGS) entry which is preliminary data.</text>
</comment>
<gene>
    <name evidence="2" type="ORF">THAOC_27784</name>
</gene>
<protein>
    <submittedName>
        <fullName evidence="2">Uncharacterized protein</fullName>
    </submittedName>
</protein>
<feature type="compositionally biased region" description="Basic and acidic residues" evidence="1">
    <location>
        <begin position="15"/>
        <end position="28"/>
    </location>
</feature>
<dbReference type="Proteomes" id="UP000266841">
    <property type="component" value="Unassembled WGS sequence"/>
</dbReference>
<dbReference type="AlphaFoldDB" id="K0RVL1"/>
<feature type="non-terminal residue" evidence="2">
    <location>
        <position position="163"/>
    </location>
</feature>
<dbReference type="OrthoDB" id="41066at2759"/>
<reference evidence="2 3" key="1">
    <citation type="journal article" date="2012" name="Genome Biol.">
        <title>Genome and low-iron response of an oceanic diatom adapted to chronic iron limitation.</title>
        <authorList>
            <person name="Lommer M."/>
            <person name="Specht M."/>
            <person name="Roy A.S."/>
            <person name="Kraemer L."/>
            <person name="Andreson R."/>
            <person name="Gutowska M.A."/>
            <person name="Wolf J."/>
            <person name="Bergner S.V."/>
            <person name="Schilhabel M.B."/>
            <person name="Klostermeier U.C."/>
            <person name="Beiko R.G."/>
            <person name="Rosenstiel P."/>
            <person name="Hippler M."/>
            <person name="Laroche J."/>
        </authorList>
    </citation>
    <scope>NUCLEOTIDE SEQUENCE [LARGE SCALE GENOMIC DNA]</scope>
    <source>
        <strain evidence="2 3">CCMP1005</strain>
    </source>
</reference>
<organism evidence="2 3">
    <name type="scientific">Thalassiosira oceanica</name>
    <name type="common">Marine diatom</name>
    <dbReference type="NCBI Taxonomy" id="159749"/>
    <lineage>
        <taxon>Eukaryota</taxon>
        <taxon>Sar</taxon>
        <taxon>Stramenopiles</taxon>
        <taxon>Ochrophyta</taxon>
        <taxon>Bacillariophyta</taxon>
        <taxon>Coscinodiscophyceae</taxon>
        <taxon>Thalassiosirophycidae</taxon>
        <taxon>Thalassiosirales</taxon>
        <taxon>Thalassiosiraceae</taxon>
        <taxon>Thalassiosira</taxon>
    </lineage>
</organism>
<dbReference type="EMBL" id="AGNL01039039">
    <property type="protein sequence ID" value="EJK52891.1"/>
    <property type="molecule type" value="Genomic_DNA"/>
</dbReference>
<feature type="compositionally biased region" description="Basic residues" evidence="1">
    <location>
        <begin position="1"/>
        <end position="10"/>
    </location>
</feature>
<sequence>MDAGSPKRKLIPADGRYRPPKTVESKSVETEILETRPDMSELRSIEQERRDLLLRENTNVDILGGFLSFFLVLFVNQTNSRFLEMYGFCKAASGRIQDIAGLACANLPLELAERLVRHMNAAQISGYVGLNAIGHGSPYSKTHFFDYYNAQHQLVTEDEMKLC</sequence>
<accession>K0RVL1</accession>
<name>K0RVL1_THAOC</name>
<keyword evidence="3" id="KW-1185">Reference proteome</keyword>
<evidence type="ECO:0000256" key="1">
    <source>
        <dbReference type="SAM" id="MobiDB-lite"/>
    </source>
</evidence>
<evidence type="ECO:0000313" key="2">
    <source>
        <dbReference type="EMBL" id="EJK52891.1"/>
    </source>
</evidence>
<evidence type="ECO:0000313" key="3">
    <source>
        <dbReference type="Proteomes" id="UP000266841"/>
    </source>
</evidence>
<dbReference type="eggNOG" id="ENOG502R92W">
    <property type="taxonomic scope" value="Eukaryota"/>
</dbReference>
<proteinExistence type="predicted"/>
<feature type="region of interest" description="Disordered" evidence="1">
    <location>
        <begin position="1"/>
        <end position="28"/>
    </location>
</feature>